<evidence type="ECO:0000313" key="2">
    <source>
        <dbReference type="EMBL" id="KAG6579612.1"/>
    </source>
</evidence>
<name>A0AAV6MEP9_9ROSI</name>
<proteinExistence type="predicted"/>
<accession>A0AAV6MEP9</accession>
<organism evidence="2 3">
    <name type="scientific">Cucurbita argyrosperma subsp. sororia</name>
    <dbReference type="NCBI Taxonomy" id="37648"/>
    <lineage>
        <taxon>Eukaryota</taxon>
        <taxon>Viridiplantae</taxon>
        <taxon>Streptophyta</taxon>
        <taxon>Embryophyta</taxon>
        <taxon>Tracheophyta</taxon>
        <taxon>Spermatophyta</taxon>
        <taxon>Magnoliopsida</taxon>
        <taxon>eudicotyledons</taxon>
        <taxon>Gunneridae</taxon>
        <taxon>Pentapetalae</taxon>
        <taxon>rosids</taxon>
        <taxon>fabids</taxon>
        <taxon>Cucurbitales</taxon>
        <taxon>Cucurbitaceae</taxon>
        <taxon>Cucurbiteae</taxon>
        <taxon>Cucurbita</taxon>
    </lineage>
</organism>
<reference evidence="2 3" key="1">
    <citation type="journal article" date="2021" name="Hortic Res">
        <title>The domestication of Cucurbita argyrosperma as revealed by the genome of its wild relative.</title>
        <authorList>
            <person name="Barrera-Redondo J."/>
            <person name="Sanchez-de la Vega G."/>
            <person name="Aguirre-Liguori J.A."/>
            <person name="Castellanos-Morales G."/>
            <person name="Gutierrez-Guerrero Y.T."/>
            <person name="Aguirre-Dugua X."/>
            <person name="Aguirre-Planter E."/>
            <person name="Tenaillon M.I."/>
            <person name="Lira-Saade R."/>
            <person name="Eguiarte L.E."/>
        </authorList>
    </citation>
    <scope>NUCLEOTIDE SEQUENCE [LARGE SCALE GENOMIC DNA]</scope>
    <source>
        <strain evidence="2">JBR-2021</strain>
    </source>
</reference>
<sequence length="254" mass="27054">MDGPNKLEWAGGLAAHAGLAGPRTLEWAGPRKRVGLGAHSGWSGPRSRVGLVRVRLSGLGSLHGWIGPCSQAGCVSRQRGMGWAAVAGLVGSRTLDWLGRTRWMGCATHAGWAGPRTLDWLGRTRSIGLAVLAQWAGPPSLQWAWPHTLVGLGGARWLRCVSFVGSAGPLMERAGPHTLDGPLASLIRWGLGPVPARIHLRSSKRVEPQPAAPASPCRRRARPKGPTRVPSSPSMQPSLKERWLDGLVSIVCLH</sequence>
<protein>
    <submittedName>
        <fullName evidence="2">Uncharacterized protein</fullName>
    </submittedName>
</protein>
<gene>
    <name evidence="2" type="ORF">SDJN03_24060</name>
</gene>
<dbReference type="AlphaFoldDB" id="A0AAV6MEP9"/>
<comment type="caution">
    <text evidence="2">The sequence shown here is derived from an EMBL/GenBank/DDBJ whole genome shotgun (WGS) entry which is preliminary data.</text>
</comment>
<dbReference type="Proteomes" id="UP000685013">
    <property type="component" value="Chromosome 15"/>
</dbReference>
<dbReference type="EMBL" id="JAGKQH010000015">
    <property type="protein sequence ID" value="KAG6579612.1"/>
    <property type="molecule type" value="Genomic_DNA"/>
</dbReference>
<feature type="region of interest" description="Disordered" evidence="1">
    <location>
        <begin position="203"/>
        <end position="238"/>
    </location>
</feature>
<evidence type="ECO:0000313" key="3">
    <source>
        <dbReference type="Proteomes" id="UP000685013"/>
    </source>
</evidence>
<feature type="non-terminal residue" evidence="2">
    <location>
        <position position="1"/>
    </location>
</feature>
<keyword evidence="3" id="KW-1185">Reference proteome</keyword>
<evidence type="ECO:0000256" key="1">
    <source>
        <dbReference type="SAM" id="MobiDB-lite"/>
    </source>
</evidence>